<evidence type="ECO:0000313" key="2">
    <source>
        <dbReference type="Proteomes" id="UP000805193"/>
    </source>
</evidence>
<accession>A0AC60PT67</accession>
<reference evidence="1 2" key="1">
    <citation type="journal article" date="2020" name="Cell">
        <title>Large-Scale Comparative Analyses of Tick Genomes Elucidate Their Genetic Diversity and Vector Capacities.</title>
        <authorList>
            <consortium name="Tick Genome and Microbiome Consortium (TIGMIC)"/>
            <person name="Jia N."/>
            <person name="Wang J."/>
            <person name="Shi W."/>
            <person name="Du L."/>
            <person name="Sun Y."/>
            <person name="Zhan W."/>
            <person name="Jiang J.F."/>
            <person name="Wang Q."/>
            <person name="Zhang B."/>
            <person name="Ji P."/>
            <person name="Bell-Sakyi L."/>
            <person name="Cui X.M."/>
            <person name="Yuan T.T."/>
            <person name="Jiang B.G."/>
            <person name="Yang W.F."/>
            <person name="Lam T.T."/>
            <person name="Chang Q.C."/>
            <person name="Ding S.J."/>
            <person name="Wang X.J."/>
            <person name="Zhu J.G."/>
            <person name="Ruan X.D."/>
            <person name="Zhao L."/>
            <person name="Wei J.T."/>
            <person name="Ye R.Z."/>
            <person name="Que T.C."/>
            <person name="Du C.H."/>
            <person name="Zhou Y.H."/>
            <person name="Cheng J.X."/>
            <person name="Dai P.F."/>
            <person name="Guo W.B."/>
            <person name="Han X.H."/>
            <person name="Huang E.J."/>
            <person name="Li L.F."/>
            <person name="Wei W."/>
            <person name="Gao Y.C."/>
            <person name="Liu J.Z."/>
            <person name="Shao H.Z."/>
            <person name="Wang X."/>
            <person name="Wang C.C."/>
            <person name="Yang T.C."/>
            <person name="Huo Q.B."/>
            <person name="Li W."/>
            <person name="Chen H.Y."/>
            <person name="Chen S.E."/>
            <person name="Zhou L.G."/>
            <person name="Ni X.B."/>
            <person name="Tian J.H."/>
            <person name="Sheng Y."/>
            <person name="Liu T."/>
            <person name="Pan Y.S."/>
            <person name="Xia L.Y."/>
            <person name="Li J."/>
            <person name="Zhao F."/>
            <person name="Cao W.C."/>
        </authorList>
    </citation>
    <scope>NUCLEOTIDE SEQUENCE [LARGE SCALE GENOMIC DNA]</scope>
    <source>
        <strain evidence="1">Iper-2018</strain>
    </source>
</reference>
<protein>
    <submittedName>
        <fullName evidence="1">Uncharacterized protein</fullName>
    </submittedName>
</protein>
<sequence length="67" mass="7334">MKRRERVGWVGSLPTGWTLALLVKSSDTDGVLRDVPAVVPARPGYFKLAAGAFPCGFFSFLLVHEEL</sequence>
<keyword evidence="2" id="KW-1185">Reference proteome</keyword>
<comment type="caution">
    <text evidence="1">The sequence shown here is derived from an EMBL/GenBank/DDBJ whole genome shotgun (WGS) entry which is preliminary data.</text>
</comment>
<proteinExistence type="predicted"/>
<gene>
    <name evidence="1" type="ORF">HPB47_028513</name>
</gene>
<name>A0AC60PT67_IXOPE</name>
<evidence type="ECO:0000313" key="1">
    <source>
        <dbReference type="EMBL" id="KAG0424256.1"/>
    </source>
</evidence>
<organism evidence="1 2">
    <name type="scientific">Ixodes persulcatus</name>
    <name type="common">Taiga tick</name>
    <dbReference type="NCBI Taxonomy" id="34615"/>
    <lineage>
        <taxon>Eukaryota</taxon>
        <taxon>Metazoa</taxon>
        <taxon>Ecdysozoa</taxon>
        <taxon>Arthropoda</taxon>
        <taxon>Chelicerata</taxon>
        <taxon>Arachnida</taxon>
        <taxon>Acari</taxon>
        <taxon>Parasitiformes</taxon>
        <taxon>Ixodida</taxon>
        <taxon>Ixodoidea</taxon>
        <taxon>Ixodidae</taxon>
        <taxon>Ixodinae</taxon>
        <taxon>Ixodes</taxon>
    </lineage>
</organism>
<dbReference type="EMBL" id="JABSTQ010009999">
    <property type="protein sequence ID" value="KAG0424256.1"/>
    <property type="molecule type" value="Genomic_DNA"/>
</dbReference>
<dbReference type="Proteomes" id="UP000805193">
    <property type="component" value="Unassembled WGS sequence"/>
</dbReference>